<dbReference type="PANTHER" id="PTHR45138:SF9">
    <property type="entry name" value="DIGUANYLATE CYCLASE DGCM-RELATED"/>
    <property type="match status" value="1"/>
</dbReference>
<comment type="caution">
    <text evidence="7">The sequence shown here is derived from an EMBL/GenBank/DDBJ whole genome shotgun (WGS) entry which is preliminary data.</text>
</comment>
<dbReference type="EMBL" id="SZYH01000001">
    <property type="protein sequence ID" value="TKV69457.1"/>
    <property type="molecule type" value="Genomic_DNA"/>
</dbReference>
<dbReference type="SUPFAM" id="SSF55073">
    <property type="entry name" value="Nucleotide cyclase"/>
    <property type="match status" value="1"/>
</dbReference>
<organism evidence="7 8">
    <name type="scientific">Marinobacter panjinensis</name>
    <dbReference type="NCBI Taxonomy" id="2576384"/>
    <lineage>
        <taxon>Bacteria</taxon>
        <taxon>Pseudomonadati</taxon>
        <taxon>Pseudomonadota</taxon>
        <taxon>Gammaproteobacteria</taxon>
        <taxon>Pseudomonadales</taxon>
        <taxon>Marinobacteraceae</taxon>
        <taxon>Marinobacter</taxon>
    </lineage>
</organism>
<protein>
    <recommendedName>
        <fullName evidence="2">diguanylate cyclase</fullName>
        <ecNumber evidence="2">2.7.7.65</ecNumber>
    </recommendedName>
</protein>
<dbReference type="InterPro" id="IPR048516">
    <property type="entry name" value="DGCcoil"/>
</dbReference>
<dbReference type="Gene3D" id="3.30.70.270">
    <property type="match status" value="1"/>
</dbReference>
<dbReference type="Proteomes" id="UP000308488">
    <property type="component" value="Unassembled WGS sequence"/>
</dbReference>
<dbReference type="FunFam" id="3.30.70.270:FF:000001">
    <property type="entry name" value="Diguanylate cyclase domain protein"/>
    <property type="match status" value="1"/>
</dbReference>
<reference evidence="7 8" key="1">
    <citation type="submission" date="2019-05" db="EMBL/GenBank/DDBJ databases">
        <title>Marinobacter panjinensis sp. nov., a moderately halophilic bacterium isolated from sea tidal flat environment.</title>
        <authorList>
            <person name="Yang W."/>
            <person name="An M."/>
            <person name="He W."/>
            <person name="Luo X."/>
            <person name="Zhu L."/>
            <person name="Chen G."/>
            <person name="Zhang Y."/>
            <person name="Wang Y."/>
        </authorList>
    </citation>
    <scope>NUCLEOTIDE SEQUENCE [LARGE SCALE GENOMIC DNA]</scope>
    <source>
        <strain evidence="7 8">PJ-16</strain>
    </source>
</reference>
<dbReference type="Pfam" id="PF00990">
    <property type="entry name" value="GGDEF"/>
    <property type="match status" value="1"/>
</dbReference>
<keyword evidence="4" id="KW-0175">Coiled coil</keyword>
<dbReference type="NCBIfam" id="TIGR00254">
    <property type="entry name" value="GGDEF"/>
    <property type="match status" value="1"/>
</dbReference>
<dbReference type="OrthoDB" id="9812260at2"/>
<evidence type="ECO:0000256" key="1">
    <source>
        <dbReference type="ARBA" id="ARBA00001946"/>
    </source>
</evidence>
<evidence type="ECO:0000256" key="5">
    <source>
        <dbReference type="SAM" id="MobiDB-lite"/>
    </source>
</evidence>
<evidence type="ECO:0000259" key="6">
    <source>
        <dbReference type="PROSITE" id="PS50887"/>
    </source>
</evidence>
<dbReference type="InterPro" id="IPR029787">
    <property type="entry name" value="Nucleotide_cyclase"/>
</dbReference>
<dbReference type="InterPro" id="IPR043128">
    <property type="entry name" value="Rev_trsase/Diguanyl_cyclase"/>
</dbReference>
<dbReference type="RefSeq" id="WP_137437069.1">
    <property type="nucleotide sequence ID" value="NZ_SZYH01000001.1"/>
</dbReference>
<dbReference type="CDD" id="cd01949">
    <property type="entry name" value="GGDEF"/>
    <property type="match status" value="1"/>
</dbReference>
<name>A0A4U6R6I4_9GAMM</name>
<dbReference type="EC" id="2.7.7.65" evidence="2"/>
<comment type="cofactor">
    <cofactor evidence="1">
        <name>Mg(2+)</name>
        <dbReference type="ChEBI" id="CHEBI:18420"/>
    </cofactor>
</comment>
<evidence type="ECO:0000256" key="2">
    <source>
        <dbReference type="ARBA" id="ARBA00012528"/>
    </source>
</evidence>
<comment type="catalytic activity">
    <reaction evidence="3">
        <text>2 GTP = 3',3'-c-di-GMP + 2 diphosphate</text>
        <dbReference type="Rhea" id="RHEA:24898"/>
        <dbReference type="ChEBI" id="CHEBI:33019"/>
        <dbReference type="ChEBI" id="CHEBI:37565"/>
        <dbReference type="ChEBI" id="CHEBI:58805"/>
        <dbReference type="EC" id="2.7.7.65"/>
    </reaction>
</comment>
<dbReference type="PROSITE" id="PS50887">
    <property type="entry name" value="GGDEF"/>
    <property type="match status" value="1"/>
</dbReference>
<feature type="region of interest" description="Disordered" evidence="5">
    <location>
        <begin position="174"/>
        <end position="206"/>
    </location>
</feature>
<accession>A0A4U6R6I4</accession>
<gene>
    <name evidence="7" type="ORF">FDP08_15760</name>
</gene>
<dbReference type="InterPro" id="IPR050469">
    <property type="entry name" value="Diguanylate_Cyclase"/>
</dbReference>
<dbReference type="InterPro" id="IPR000160">
    <property type="entry name" value="GGDEF_dom"/>
</dbReference>
<feature type="domain" description="GGDEF" evidence="6">
    <location>
        <begin position="428"/>
        <end position="560"/>
    </location>
</feature>
<feature type="coiled-coil region" evidence="4">
    <location>
        <begin position="8"/>
        <end position="35"/>
    </location>
</feature>
<proteinExistence type="predicted"/>
<evidence type="ECO:0000313" key="7">
    <source>
        <dbReference type="EMBL" id="TKV69457.1"/>
    </source>
</evidence>
<keyword evidence="8" id="KW-1185">Reference proteome</keyword>
<dbReference type="PANTHER" id="PTHR45138">
    <property type="entry name" value="REGULATORY COMPONENTS OF SENSORY TRANSDUCTION SYSTEM"/>
    <property type="match status" value="1"/>
</dbReference>
<dbReference type="SMART" id="SM00267">
    <property type="entry name" value="GGDEF"/>
    <property type="match status" value="1"/>
</dbReference>
<dbReference type="AlphaFoldDB" id="A0A4U6R6I4"/>
<sequence>MSSDSPWKEKYLKALEQSEERESQWESERNQLQRMLVRTSLASEGQNPELDRLLAGLRSELRKASPDSGSWHKLQDRIDRQVSELDDQKAESARRTRATLEQLLTGLRSSSLFAGSKDRLKDLEKRLHKPETLQVYYTDWLSDFAVVLERALAGGLAETGEQAARPGVLGRLFGSRDFRPTTTEGGADSESDKPCRDESELDQGGVEEANQRLRIARRVGELLGHMLGQVALEPASEARARRLQESLLNSDNWDELREGLNGVAELVIAAVTRSQREFEAFLRRLDERLESLRQCFSDQAAAQTGRLNASEALDREIRDELETLGEQVESSADFDQLKASVGQHLESISGAVERFRTHETEREKNLSQQLELMHEKLAAVETHSEQVREELAEERQKALRDVLTQLPNREAWQERLAFEYQRWQRYRHPLTVGVLDIDYFKRVNDSYGHKAGDRVLQLVAKALSDRLRTTDFIARFGGEEFVVLMPETPPDIASSVLDGMRKHIAALPFHFRGDPVSVTFSAGLAEFVEGDDEDDVFDRADKALYLAKDSGRDKVVISDASAHPAHQ</sequence>
<evidence type="ECO:0000313" key="8">
    <source>
        <dbReference type="Proteomes" id="UP000308488"/>
    </source>
</evidence>
<dbReference type="Pfam" id="PF20975">
    <property type="entry name" value="DGCcoil"/>
    <property type="match status" value="1"/>
</dbReference>
<evidence type="ECO:0000256" key="3">
    <source>
        <dbReference type="ARBA" id="ARBA00034247"/>
    </source>
</evidence>
<evidence type="ECO:0000256" key="4">
    <source>
        <dbReference type="SAM" id="Coils"/>
    </source>
</evidence>
<dbReference type="GO" id="GO:0052621">
    <property type="term" value="F:diguanylate cyclase activity"/>
    <property type="evidence" value="ECO:0007669"/>
    <property type="project" value="UniProtKB-EC"/>
</dbReference>